<reference evidence="5" key="1">
    <citation type="journal article" date="2019" name="Int. J. Syst. Evol. Microbiol.">
        <title>The Global Catalogue of Microorganisms (GCM) 10K type strain sequencing project: providing services to taxonomists for standard genome sequencing and annotation.</title>
        <authorList>
            <consortium name="The Broad Institute Genomics Platform"/>
            <consortium name="The Broad Institute Genome Sequencing Center for Infectious Disease"/>
            <person name="Wu L."/>
            <person name="Ma J."/>
        </authorList>
    </citation>
    <scope>NUCLEOTIDE SEQUENCE [LARGE SCALE GENOMIC DNA]</scope>
    <source>
        <strain evidence="5">JCM 3369</strain>
    </source>
</reference>
<organism evidence="4 5">
    <name type="scientific">Georgenia faecalis</name>
    <dbReference type="NCBI Taxonomy" id="2483799"/>
    <lineage>
        <taxon>Bacteria</taxon>
        <taxon>Bacillati</taxon>
        <taxon>Actinomycetota</taxon>
        <taxon>Actinomycetes</taxon>
        <taxon>Micrococcales</taxon>
        <taxon>Bogoriellaceae</taxon>
        <taxon>Georgenia</taxon>
    </lineage>
</organism>
<evidence type="ECO:0000313" key="4">
    <source>
        <dbReference type="EMBL" id="MFC4556205.1"/>
    </source>
</evidence>
<feature type="transmembrane region" description="Helical" evidence="2">
    <location>
        <begin position="164"/>
        <end position="185"/>
    </location>
</feature>
<proteinExistence type="predicted"/>
<protein>
    <submittedName>
        <fullName evidence="4">DUF2231 domain-containing protein</fullName>
    </submittedName>
</protein>
<evidence type="ECO:0000256" key="1">
    <source>
        <dbReference type="SAM" id="MobiDB-lite"/>
    </source>
</evidence>
<gene>
    <name evidence="4" type="ORF">ACFO3F_13185</name>
</gene>
<accession>A0ABV9DBX3</accession>
<dbReference type="EMBL" id="JBHSGF010000009">
    <property type="protein sequence ID" value="MFC4556205.1"/>
    <property type="molecule type" value="Genomic_DNA"/>
</dbReference>
<dbReference type="InterPro" id="IPR019251">
    <property type="entry name" value="DUF2231_TM"/>
</dbReference>
<evidence type="ECO:0000259" key="3">
    <source>
        <dbReference type="Pfam" id="PF09990"/>
    </source>
</evidence>
<keyword evidence="5" id="KW-1185">Reference proteome</keyword>
<dbReference type="Pfam" id="PF09990">
    <property type="entry name" value="DUF2231"/>
    <property type="match status" value="1"/>
</dbReference>
<evidence type="ECO:0000313" key="5">
    <source>
        <dbReference type="Proteomes" id="UP001595955"/>
    </source>
</evidence>
<feature type="transmembrane region" description="Helical" evidence="2">
    <location>
        <begin position="107"/>
        <end position="126"/>
    </location>
</feature>
<name>A0ABV9DBX3_9MICO</name>
<feature type="transmembrane region" description="Helical" evidence="2">
    <location>
        <begin position="138"/>
        <end position="157"/>
    </location>
</feature>
<dbReference type="Proteomes" id="UP001595955">
    <property type="component" value="Unassembled WGS sequence"/>
</dbReference>
<evidence type="ECO:0000256" key="2">
    <source>
        <dbReference type="SAM" id="Phobius"/>
    </source>
</evidence>
<feature type="region of interest" description="Disordered" evidence="1">
    <location>
        <begin position="1"/>
        <end position="25"/>
    </location>
</feature>
<keyword evidence="2" id="KW-0812">Transmembrane</keyword>
<keyword evidence="2" id="KW-1133">Transmembrane helix</keyword>
<comment type="caution">
    <text evidence="4">The sequence shown here is derived from an EMBL/GenBank/DDBJ whole genome shotgun (WGS) entry which is preliminary data.</text>
</comment>
<sequence length="208" mass="21182">MTTDIHARQGDGPGGETVGQGHDSGDTPVLVRAALALEHTEALDPAVEALEPLAESLVAHDGMRRVLHGRVLGHALHPLLTDLPIGAWTSAAILDLTKSSPAAARRLIGVGILSALPTAVTGWAEWTTTQGGAKRVGVVHAGANSAALVLYTGSWLARRRGHHGVGVAISLAAVAAVSAGGYLGAHLALARKVATHHPAFDAEPPAQA</sequence>
<dbReference type="RefSeq" id="WP_241236867.1">
    <property type="nucleotide sequence ID" value="NZ_CP033325.1"/>
</dbReference>
<feature type="domain" description="DUF2231" evidence="3">
    <location>
        <begin position="73"/>
        <end position="195"/>
    </location>
</feature>
<keyword evidence="2" id="KW-0472">Membrane</keyword>